<dbReference type="eggNOG" id="COG2814">
    <property type="taxonomic scope" value="Bacteria"/>
</dbReference>
<feature type="transmembrane region" description="Helical" evidence="8">
    <location>
        <begin position="383"/>
        <end position="402"/>
    </location>
</feature>
<dbReference type="PANTHER" id="PTHR23502">
    <property type="entry name" value="MAJOR FACILITATOR SUPERFAMILY"/>
    <property type="match status" value="1"/>
</dbReference>
<dbReference type="RefSeq" id="WP_015635309.1">
    <property type="nucleotide sequence ID" value="NC_021237.1"/>
</dbReference>
<feature type="transmembrane region" description="Helical" evidence="8">
    <location>
        <begin position="89"/>
        <end position="108"/>
    </location>
</feature>
<protein>
    <recommendedName>
        <fullName evidence="8">Bcr/CflA family efflux transporter</fullName>
    </recommendedName>
</protein>
<feature type="transmembrane region" description="Helical" evidence="8">
    <location>
        <begin position="292"/>
        <end position="314"/>
    </location>
</feature>
<comment type="similarity">
    <text evidence="2 8">Belongs to the major facilitator superfamily. Bcr/CmlA family.</text>
</comment>
<organism evidence="10 11">
    <name type="scientific">Pseudomonas protegens (strain DSM 19095 / LMG 27888 / CFBP 6595 / CHA0)</name>
    <dbReference type="NCBI Taxonomy" id="1124983"/>
    <lineage>
        <taxon>Bacteria</taxon>
        <taxon>Pseudomonadati</taxon>
        <taxon>Pseudomonadota</taxon>
        <taxon>Gammaproteobacteria</taxon>
        <taxon>Pseudomonadales</taxon>
        <taxon>Pseudomonadaceae</taxon>
        <taxon>Pseudomonas</taxon>
    </lineage>
</organism>
<dbReference type="AlphaFoldDB" id="A0A2C9EL84"/>
<feature type="transmembrane region" description="Helical" evidence="8">
    <location>
        <begin position="175"/>
        <end position="194"/>
    </location>
</feature>
<reference evidence="11" key="1">
    <citation type="journal article" date="2014" name="Genome Announc.">
        <title>Full-genome sequence of the plant growth-promoting bacterium Pseudomonas protegens CHA0.</title>
        <authorList>
            <person name="Jousset A."/>
            <person name="Schuldes J."/>
            <person name="Keel C."/>
            <person name="Maurhofer M."/>
            <person name="Daniel R."/>
            <person name="Scheu S."/>
            <person name="Thuermer A."/>
        </authorList>
    </citation>
    <scope>NUCLEOTIDE SEQUENCE [LARGE SCALE GENOMIC DNA]</scope>
    <source>
        <strain evidence="11">DSM 19095 / LMG 27888 / CFBP 6595 / CHA0</strain>
    </source>
</reference>
<dbReference type="CDD" id="cd17320">
    <property type="entry name" value="MFS_MdfA_MDR_like"/>
    <property type="match status" value="1"/>
</dbReference>
<keyword evidence="6 8" id="KW-1133">Transmembrane helix</keyword>
<dbReference type="GO" id="GO:1990961">
    <property type="term" value="P:xenobiotic detoxification by transmembrane export across the plasma membrane"/>
    <property type="evidence" value="ECO:0007669"/>
    <property type="project" value="InterPro"/>
</dbReference>
<evidence type="ECO:0000256" key="2">
    <source>
        <dbReference type="ARBA" id="ARBA00006236"/>
    </source>
</evidence>
<name>A0A2C9EL84_PSEPH</name>
<evidence type="ECO:0000256" key="5">
    <source>
        <dbReference type="ARBA" id="ARBA00022692"/>
    </source>
</evidence>
<evidence type="ECO:0000256" key="1">
    <source>
        <dbReference type="ARBA" id="ARBA00004651"/>
    </source>
</evidence>
<evidence type="ECO:0000256" key="8">
    <source>
        <dbReference type="RuleBase" id="RU365088"/>
    </source>
</evidence>
<keyword evidence="8" id="KW-0997">Cell inner membrane</keyword>
<evidence type="ECO:0000259" key="9">
    <source>
        <dbReference type="PROSITE" id="PS50850"/>
    </source>
</evidence>
<dbReference type="GO" id="GO:0005886">
    <property type="term" value="C:plasma membrane"/>
    <property type="evidence" value="ECO:0007669"/>
    <property type="project" value="UniProtKB-SubCell"/>
</dbReference>
<feature type="transmembrane region" description="Helical" evidence="8">
    <location>
        <begin position="320"/>
        <end position="344"/>
    </location>
</feature>
<dbReference type="PRINTS" id="PR01035">
    <property type="entry name" value="TCRTETA"/>
</dbReference>
<keyword evidence="3 8" id="KW-0813">Transport</keyword>
<feature type="transmembrane region" description="Helical" evidence="8">
    <location>
        <begin position="261"/>
        <end position="280"/>
    </location>
</feature>
<evidence type="ECO:0000256" key="4">
    <source>
        <dbReference type="ARBA" id="ARBA00022475"/>
    </source>
</evidence>
<feature type="transmembrane region" description="Helical" evidence="8">
    <location>
        <begin position="229"/>
        <end position="249"/>
    </location>
</feature>
<evidence type="ECO:0000313" key="10">
    <source>
        <dbReference type="EMBL" id="AGL84417.1"/>
    </source>
</evidence>
<evidence type="ECO:0000313" key="11">
    <source>
        <dbReference type="Proteomes" id="UP000013940"/>
    </source>
</evidence>
<dbReference type="Proteomes" id="UP000013940">
    <property type="component" value="Chromosome"/>
</dbReference>
<proteinExistence type="inferred from homology"/>
<comment type="caution">
    <text evidence="8">Lacks conserved residue(s) required for the propagation of feature annotation.</text>
</comment>
<feature type="transmembrane region" description="Helical" evidence="8">
    <location>
        <begin position="21"/>
        <end position="38"/>
    </location>
</feature>
<dbReference type="NCBIfam" id="TIGR00710">
    <property type="entry name" value="efflux_Bcr_CflA"/>
    <property type="match status" value="1"/>
</dbReference>
<dbReference type="GeneID" id="57475637"/>
<comment type="subcellular location">
    <subcellularLocation>
        <location evidence="8">Cell inner membrane</location>
        <topology evidence="8">Multi-pass membrane protein</topology>
    </subcellularLocation>
    <subcellularLocation>
        <location evidence="1">Cell membrane</location>
        <topology evidence="1">Multi-pass membrane protein</topology>
    </subcellularLocation>
</comment>
<evidence type="ECO:0000256" key="6">
    <source>
        <dbReference type="ARBA" id="ARBA00022989"/>
    </source>
</evidence>
<dbReference type="InterPro" id="IPR001958">
    <property type="entry name" value="Tet-R_TetA/multi-R_MdtG-like"/>
</dbReference>
<dbReference type="EMBL" id="CP003190">
    <property type="protein sequence ID" value="AGL84417.1"/>
    <property type="molecule type" value="Genomic_DNA"/>
</dbReference>
<gene>
    <name evidence="10" type="primary">bcr</name>
    <name evidence="10" type="ORF">PFLCHA0_c26460</name>
</gene>
<keyword evidence="4" id="KW-1003">Cell membrane</keyword>
<feature type="domain" description="Major facilitator superfamily (MFS) profile" evidence="9">
    <location>
        <begin position="23"/>
        <end position="406"/>
    </location>
</feature>
<dbReference type="GO" id="GO:0042910">
    <property type="term" value="F:xenobiotic transmembrane transporter activity"/>
    <property type="evidence" value="ECO:0007669"/>
    <property type="project" value="InterPro"/>
</dbReference>
<evidence type="ECO:0000256" key="7">
    <source>
        <dbReference type="ARBA" id="ARBA00023136"/>
    </source>
</evidence>
<keyword evidence="5 8" id="KW-0812">Transmembrane</keyword>
<dbReference type="InterPro" id="IPR011701">
    <property type="entry name" value="MFS"/>
</dbReference>
<feature type="transmembrane region" description="Helical" evidence="8">
    <location>
        <begin position="58"/>
        <end position="77"/>
    </location>
</feature>
<dbReference type="Pfam" id="PF07690">
    <property type="entry name" value="MFS_1"/>
    <property type="match status" value="1"/>
</dbReference>
<dbReference type="InterPro" id="IPR036259">
    <property type="entry name" value="MFS_trans_sf"/>
</dbReference>
<dbReference type="PANTHER" id="PTHR23502:SF132">
    <property type="entry name" value="POLYAMINE TRANSPORTER 2-RELATED"/>
    <property type="match status" value="1"/>
</dbReference>
<sequence>MPPASPITTRSIAVERPLAPWLWTLLLLVVVCLPRISIDLYLPALPAMADQLGASDAQLQLTLSLYMLGYALSMLLGGPLCDRYGRRPVLLAGTALFLAASLACMLAASVEVLMAARLLQALGGCCGTLVGRVMVRDRCPPEEQPRLLGLLSMGIALSPMLAPPLGSLIDQLLGWRGLFLCLSLVAAAAWLLMFKRLAETRPPQLAPVAVKSLPSLYLRLLGEAYFMRYSLAIGCLYCTYFPFIVQSPALLQRQLGLSPTAYALVFAATVAGYLMGSRLFQRLGVRHSADRLITAACLLNLAGAGLLLLTRSLWPDSLWAIVLPMLALMLSVGLAIPACQLAILQPYAAVAGTASGLFFFIQMAMTAGCGLLASLLADSPAGSLQALTGLFSLALGLAWWCLRPRRW</sequence>
<dbReference type="Gene3D" id="1.20.1720.10">
    <property type="entry name" value="Multidrug resistance protein D"/>
    <property type="match status" value="1"/>
</dbReference>
<dbReference type="HOGENOM" id="CLU_001265_47_1_6"/>
<dbReference type="SUPFAM" id="SSF103473">
    <property type="entry name" value="MFS general substrate transporter"/>
    <property type="match status" value="1"/>
</dbReference>
<dbReference type="InterPro" id="IPR020846">
    <property type="entry name" value="MFS_dom"/>
</dbReference>
<keyword evidence="7 8" id="KW-0472">Membrane</keyword>
<dbReference type="KEGG" id="pprc:PFLCHA0_c26460"/>
<accession>A0A2C9EL84</accession>
<feature type="transmembrane region" description="Helical" evidence="8">
    <location>
        <begin position="147"/>
        <end position="169"/>
    </location>
</feature>
<feature type="transmembrane region" description="Helical" evidence="8">
    <location>
        <begin position="114"/>
        <end position="135"/>
    </location>
</feature>
<dbReference type="PROSITE" id="PS50850">
    <property type="entry name" value="MFS"/>
    <property type="match status" value="1"/>
</dbReference>
<dbReference type="InterPro" id="IPR004812">
    <property type="entry name" value="Efflux_drug-R_Bcr/CmlA"/>
</dbReference>
<evidence type="ECO:0000256" key="3">
    <source>
        <dbReference type="ARBA" id="ARBA00022448"/>
    </source>
</evidence>